<proteinExistence type="predicted"/>
<evidence type="ECO:0000313" key="1">
    <source>
        <dbReference type="EMBL" id="KJE75348.1"/>
    </source>
</evidence>
<reference evidence="1 2" key="1">
    <citation type="submission" date="2015-01" db="EMBL/GenBank/DDBJ databases">
        <title>Draft genome of the acidophilic iron oxidizer Ferrimicrobium acidiphilum strain T23.</title>
        <authorList>
            <person name="Poehlein A."/>
            <person name="Eisen S."/>
            <person name="Schloemann M."/>
            <person name="Johnson B.D."/>
            <person name="Daniel R."/>
            <person name="Muehling M."/>
        </authorList>
    </citation>
    <scope>NUCLEOTIDE SEQUENCE [LARGE SCALE GENOMIC DNA]</scope>
    <source>
        <strain evidence="1 2">T23</strain>
    </source>
</reference>
<comment type="caution">
    <text evidence="1">The sequence shown here is derived from an EMBL/GenBank/DDBJ whole genome shotgun (WGS) entry which is preliminary data.</text>
</comment>
<protein>
    <submittedName>
        <fullName evidence="1">Uncharacterized protein</fullName>
    </submittedName>
</protein>
<sequence length="47" mass="5129">MCAVIAVLCVPLGSWRSSFVGIIGFGFLCYIFGCPTQEVYRVIGAKR</sequence>
<accession>A0A0D8FPZ9</accession>
<dbReference type="AlphaFoldDB" id="A0A0D8FPZ9"/>
<name>A0A0D8FPZ9_9ACTN</name>
<organism evidence="1 2">
    <name type="scientific">Ferrimicrobium acidiphilum DSM 19497</name>
    <dbReference type="NCBI Taxonomy" id="1121877"/>
    <lineage>
        <taxon>Bacteria</taxon>
        <taxon>Bacillati</taxon>
        <taxon>Actinomycetota</taxon>
        <taxon>Acidimicrobiia</taxon>
        <taxon>Acidimicrobiales</taxon>
        <taxon>Acidimicrobiaceae</taxon>
        <taxon>Ferrimicrobium</taxon>
    </lineage>
</organism>
<dbReference type="EMBL" id="JXUW01000047">
    <property type="protein sequence ID" value="KJE75348.1"/>
    <property type="molecule type" value="Genomic_DNA"/>
</dbReference>
<gene>
    <name evidence="1" type="ORF">FEAC_29200</name>
</gene>
<dbReference type="Proteomes" id="UP000032336">
    <property type="component" value="Unassembled WGS sequence"/>
</dbReference>
<keyword evidence="2" id="KW-1185">Reference proteome</keyword>
<evidence type="ECO:0000313" key="2">
    <source>
        <dbReference type="Proteomes" id="UP000032336"/>
    </source>
</evidence>